<feature type="transmembrane region" description="Helical" evidence="6">
    <location>
        <begin position="315"/>
        <end position="338"/>
    </location>
</feature>
<feature type="transmembrane region" description="Helical" evidence="6">
    <location>
        <begin position="150"/>
        <end position="171"/>
    </location>
</feature>
<name>A0ABY7DWP4_MYAAR</name>
<reference evidence="7" key="1">
    <citation type="submission" date="2022-11" db="EMBL/GenBank/DDBJ databases">
        <title>Centuries of genome instability and evolution in soft-shell clam transmissible cancer (bioRxiv).</title>
        <authorList>
            <person name="Hart S.F.M."/>
            <person name="Yonemitsu M.A."/>
            <person name="Giersch R.M."/>
            <person name="Beal B.F."/>
            <person name="Arriagada G."/>
            <person name="Davis B.W."/>
            <person name="Ostrander E.A."/>
            <person name="Goff S.P."/>
            <person name="Metzger M.J."/>
        </authorList>
    </citation>
    <scope>NUCLEOTIDE SEQUENCE</scope>
    <source>
        <strain evidence="7">MELC-2E11</strain>
        <tissue evidence="7">Siphon/mantle</tissue>
    </source>
</reference>
<keyword evidence="3 6" id="KW-0812">Transmembrane</keyword>
<dbReference type="PANTHER" id="PTHR23504:SF15">
    <property type="entry name" value="MAJOR FACILITATOR SUPERFAMILY (MFS) PROFILE DOMAIN-CONTAINING PROTEIN"/>
    <property type="match status" value="1"/>
</dbReference>
<dbReference type="SUPFAM" id="SSF103473">
    <property type="entry name" value="MFS general substrate transporter"/>
    <property type="match status" value="1"/>
</dbReference>
<feature type="transmembrane region" description="Helical" evidence="6">
    <location>
        <begin position="81"/>
        <end position="98"/>
    </location>
</feature>
<feature type="transmembrane region" description="Helical" evidence="6">
    <location>
        <begin position="350"/>
        <end position="376"/>
    </location>
</feature>
<evidence type="ECO:0000256" key="4">
    <source>
        <dbReference type="ARBA" id="ARBA00022989"/>
    </source>
</evidence>
<evidence type="ECO:0000256" key="1">
    <source>
        <dbReference type="ARBA" id="ARBA00004141"/>
    </source>
</evidence>
<evidence type="ECO:0000313" key="7">
    <source>
        <dbReference type="EMBL" id="WAR01875.1"/>
    </source>
</evidence>
<evidence type="ECO:0000313" key="8">
    <source>
        <dbReference type="Proteomes" id="UP001164746"/>
    </source>
</evidence>
<evidence type="ECO:0000256" key="5">
    <source>
        <dbReference type="ARBA" id="ARBA00023136"/>
    </source>
</evidence>
<feature type="transmembrane region" description="Helical" evidence="6">
    <location>
        <begin position="48"/>
        <end position="69"/>
    </location>
</feature>
<accession>A0ABY7DWP4</accession>
<keyword evidence="8" id="KW-1185">Reference proteome</keyword>
<dbReference type="Gene3D" id="1.20.1250.20">
    <property type="entry name" value="MFS general substrate transporter like domains"/>
    <property type="match status" value="1"/>
</dbReference>
<dbReference type="EMBL" id="CP111015">
    <property type="protein sequence ID" value="WAR01875.1"/>
    <property type="molecule type" value="Genomic_DNA"/>
</dbReference>
<keyword evidence="5 6" id="KW-0472">Membrane</keyword>
<dbReference type="Proteomes" id="UP001164746">
    <property type="component" value="Chromosome 4"/>
</dbReference>
<comment type="subcellular location">
    <subcellularLocation>
        <location evidence="1">Membrane</location>
        <topology evidence="1">Multi-pass membrane protein</topology>
    </subcellularLocation>
</comment>
<sequence length="420" mass="46010">MAEEKDKSDIAENVSFPRKQSAAWVAMKKVKTTLSLTNKGATPVNWKCVFLVFISLFSSSFNITFLFPFLPEMILEEEKGYYAGIVASAFYFWGWLSDKKGRKPIILITVILNGVSSLAFGFTTTLWFAFVTRFISGLVNDNTNQAVGMSIISVAWGSGIIVGPAVGGYLANPCKSYPDVFPSEGFFYKFPYFIPGFAAFIICLIPFLLDVFLLPETLNLKQFEVIVAVSLYSLFSFSVIGVEEIFTVWAATDVLLDGLGFEPNEIGAALGASSFPLLFLQLFTLLVCTLILLAVTQAMPCLHLLSSNPVSLWTLLILLSCVQKLMVSCVFSCTGLLINNSVQPHLAGTVNGLAMTVTAMTRSIAPLFGGSVYTWIVSYASQNIGPPFDISFVFFLFGLIYFIVCLVGVTIPNSLNEQKK</sequence>
<protein>
    <submittedName>
        <fullName evidence="7">PTR36-like protein</fullName>
    </submittedName>
</protein>
<feature type="transmembrane region" description="Helical" evidence="6">
    <location>
        <begin position="192"/>
        <end position="214"/>
    </location>
</feature>
<dbReference type="Pfam" id="PF07690">
    <property type="entry name" value="MFS_1"/>
    <property type="match status" value="1"/>
</dbReference>
<dbReference type="InterPro" id="IPR036259">
    <property type="entry name" value="MFS_trans_sf"/>
</dbReference>
<gene>
    <name evidence="7" type="ORF">MAR_008433</name>
</gene>
<dbReference type="PANTHER" id="PTHR23504">
    <property type="entry name" value="MAJOR FACILITATOR SUPERFAMILY DOMAIN-CONTAINING PROTEIN 10"/>
    <property type="match status" value="1"/>
</dbReference>
<feature type="transmembrane region" description="Helical" evidence="6">
    <location>
        <begin position="268"/>
        <end position="295"/>
    </location>
</feature>
<feature type="transmembrane region" description="Helical" evidence="6">
    <location>
        <begin position="105"/>
        <end position="130"/>
    </location>
</feature>
<evidence type="ECO:0000256" key="3">
    <source>
        <dbReference type="ARBA" id="ARBA00022692"/>
    </source>
</evidence>
<dbReference type="InterPro" id="IPR011701">
    <property type="entry name" value="MFS"/>
</dbReference>
<keyword evidence="4 6" id="KW-1133">Transmembrane helix</keyword>
<proteinExistence type="predicted"/>
<organism evidence="7 8">
    <name type="scientific">Mya arenaria</name>
    <name type="common">Soft-shell clam</name>
    <dbReference type="NCBI Taxonomy" id="6604"/>
    <lineage>
        <taxon>Eukaryota</taxon>
        <taxon>Metazoa</taxon>
        <taxon>Spiralia</taxon>
        <taxon>Lophotrochozoa</taxon>
        <taxon>Mollusca</taxon>
        <taxon>Bivalvia</taxon>
        <taxon>Autobranchia</taxon>
        <taxon>Heteroconchia</taxon>
        <taxon>Euheterodonta</taxon>
        <taxon>Imparidentia</taxon>
        <taxon>Neoheterodontei</taxon>
        <taxon>Myida</taxon>
        <taxon>Myoidea</taxon>
        <taxon>Myidae</taxon>
        <taxon>Mya</taxon>
    </lineage>
</organism>
<keyword evidence="2" id="KW-0813">Transport</keyword>
<evidence type="ECO:0000256" key="2">
    <source>
        <dbReference type="ARBA" id="ARBA00022448"/>
    </source>
</evidence>
<evidence type="ECO:0000256" key="6">
    <source>
        <dbReference type="SAM" id="Phobius"/>
    </source>
</evidence>
<feature type="transmembrane region" description="Helical" evidence="6">
    <location>
        <begin position="388"/>
        <end position="411"/>
    </location>
</feature>